<reference evidence="1" key="1">
    <citation type="submission" date="2025-08" db="UniProtKB">
        <authorList>
            <consortium name="Ensembl"/>
        </authorList>
    </citation>
    <scope>IDENTIFICATION</scope>
</reference>
<evidence type="ECO:0000313" key="2">
    <source>
        <dbReference type="Proteomes" id="UP000694560"/>
    </source>
</evidence>
<keyword evidence="2" id="KW-1185">Reference proteome</keyword>
<sequence>QISNIIFFLTVDRQLYFQDNHTFYQFSADECTYLFCEFEKEEAWKNGVKLLLQLLPLSPPRIDICISFKVEICGSVMSWDCGFKYLFALSPTLKAGVLCKLQGRDDIGRIELVQKLARENCQFLQADRKALEKAEQVRHFLFGFFCFFLGGEGDLVTLKKAAFCLILLKALIQMLITGLKMH</sequence>
<dbReference type="AlphaFoldDB" id="A0A8C5TZM5"/>
<reference evidence="1" key="2">
    <citation type="submission" date="2025-09" db="UniProtKB">
        <authorList>
            <consortium name="Ensembl"/>
        </authorList>
    </citation>
    <scope>IDENTIFICATION</scope>
</reference>
<dbReference type="Gene3D" id="1.10.10.10">
    <property type="entry name" value="Winged helix-like DNA-binding domain superfamily/Winged helix DNA-binding domain"/>
    <property type="match status" value="1"/>
</dbReference>
<organism evidence="1 2">
    <name type="scientific">Malurus cyaneus samueli</name>
    <dbReference type="NCBI Taxonomy" id="2593467"/>
    <lineage>
        <taxon>Eukaryota</taxon>
        <taxon>Metazoa</taxon>
        <taxon>Chordata</taxon>
        <taxon>Craniata</taxon>
        <taxon>Vertebrata</taxon>
        <taxon>Euteleostomi</taxon>
        <taxon>Archelosauria</taxon>
        <taxon>Archosauria</taxon>
        <taxon>Dinosauria</taxon>
        <taxon>Saurischia</taxon>
        <taxon>Theropoda</taxon>
        <taxon>Coelurosauria</taxon>
        <taxon>Aves</taxon>
        <taxon>Neognathae</taxon>
        <taxon>Neoaves</taxon>
        <taxon>Telluraves</taxon>
        <taxon>Australaves</taxon>
        <taxon>Passeriformes</taxon>
        <taxon>Meliphagoidea</taxon>
        <taxon>Maluridae</taxon>
        <taxon>Malurus</taxon>
    </lineage>
</organism>
<dbReference type="Ensembl" id="ENSMCST00000012308.1">
    <property type="protein sequence ID" value="ENSMCSP00000011998.1"/>
    <property type="gene ID" value="ENSMCSG00000008475.1"/>
</dbReference>
<evidence type="ECO:0000313" key="1">
    <source>
        <dbReference type="Ensembl" id="ENSMCSP00000011998.1"/>
    </source>
</evidence>
<proteinExistence type="predicted"/>
<protein>
    <submittedName>
        <fullName evidence="1">Uncharacterized protein</fullName>
    </submittedName>
</protein>
<name>A0A8C5TZM5_9PASS</name>
<dbReference type="InterPro" id="IPR036388">
    <property type="entry name" value="WH-like_DNA-bd_sf"/>
</dbReference>
<accession>A0A8C5TZM5</accession>
<dbReference type="Proteomes" id="UP000694560">
    <property type="component" value="Unplaced"/>
</dbReference>